<dbReference type="Proteomes" id="UP000321424">
    <property type="component" value="Unassembled WGS sequence"/>
</dbReference>
<keyword evidence="2" id="KW-1185">Reference proteome</keyword>
<evidence type="ECO:0000313" key="2">
    <source>
        <dbReference type="Proteomes" id="UP000321424"/>
    </source>
</evidence>
<name>A0A511M9G4_9NOCA</name>
<comment type="caution">
    <text evidence="1">The sequence shown here is derived from an EMBL/GenBank/DDBJ whole genome shotgun (WGS) entry which is preliminary data.</text>
</comment>
<dbReference type="AlphaFoldDB" id="A0A511M9G4"/>
<gene>
    <name evidence="1" type="ORF">NN4_18120</name>
</gene>
<dbReference type="OrthoDB" id="4565671at2"/>
<accession>A0A511M9G4</accession>
<reference evidence="1 2" key="1">
    <citation type="submission" date="2019-07" db="EMBL/GenBank/DDBJ databases">
        <title>Whole genome shotgun sequence of Nocardia ninae NBRC 108245.</title>
        <authorList>
            <person name="Hosoyama A."/>
            <person name="Uohara A."/>
            <person name="Ohji S."/>
            <person name="Ichikawa N."/>
        </authorList>
    </citation>
    <scope>NUCLEOTIDE SEQUENCE [LARGE SCALE GENOMIC DNA]</scope>
    <source>
        <strain evidence="1 2">NBRC 108245</strain>
    </source>
</reference>
<dbReference type="EMBL" id="BJXA01000008">
    <property type="protein sequence ID" value="GEM37293.1"/>
    <property type="molecule type" value="Genomic_DNA"/>
</dbReference>
<sequence length="163" mass="17901">MTEWRALTDEEIVDLATKLRSLEWSWRMDDAAQVADTFGWEIAVAEPKFVMFDAIFGFDSAGIIGWDGRADYITVEVTGGGRDESSGQAQTRDAFVRMSATLTGALGEPTTRKPGKSPEIRWAGTETTLVLQKLKSAVELTLLTNAKLALRDQAVELEGQDTD</sequence>
<evidence type="ECO:0000313" key="1">
    <source>
        <dbReference type="EMBL" id="GEM37293.1"/>
    </source>
</evidence>
<dbReference type="InterPro" id="IPR046268">
    <property type="entry name" value="DUF6301"/>
</dbReference>
<organism evidence="1 2">
    <name type="scientific">Nocardia ninae NBRC 108245</name>
    <dbReference type="NCBI Taxonomy" id="1210091"/>
    <lineage>
        <taxon>Bacteria</taxon>
        <taxon>Bacillati</taxon>
        <taxon>Actinomycetota</taxon>
        <taxon>Actinomycetes</taxon>
        <taxon>Mycobacteriales</taxon>
        <taxon>Nocardiaceae</taxon>
        <taxon>Nocardia</taxon>
    </lineage>
</organism>
<proteinExistence type="predicted"/>
<dbReference type="RefSeq" id="WP_147129444.1">
    <property type="nucleotide sequence ID" value="NZ_BJXA01000008.1"/>
</dbReference>
<dbReference type="Pfam" id="PF19818">
    <property type="entry name" value="DUF6301"/>
    <property type="match status" value="1"/>
</dbReference>
<protein>
    <submittedName>
        <fullName evidence="1">Uncharacterized protein</fullName>
    </submittedName>
</protein>